<dbReference type="InterPro" id="IPR050330">
    <property type="entry name" value="Bact_OuterMem_StrucFunc"/>
</dbReference>
<dbReference type="GO" id="GO:0016020">
    <property type="term" value="C:membrane"/>
    <property type="evidence" value="ECO:0007669"/>
    <property type="project" value="UniProtKB-UniRule"/>
</dbReference>
<evidence type="ECO:0000256" key="1">
    <source>
        <dbReference type="PROSITE-ProRule" id="PRU00473"/>
    </source>
</evidence>
<dbReference type="Proteomes" id="UP000253319">
    <property type="component" value="Unassembled WGS sequence"/>
</dbReference>
<dbReference type="PANTHER" id="PTHR30329:SF21">
    <property type="entry name" value="LIPOPROTEIN YIAD-RELATED"/>
    <property type="match status" value="1"/>
</dbReference>
<dbReference type="Pfam" id="PF00691">
    <property type="entry name" value="OmpA"/>
    <property type="match status" value="2"/>
</dbReference>
<proteinExistence type="predicted"/>
<dbReference type="CDD" id="cd07185">
    <property type="entry name" value="OmpA_C-like"/>
    <property type="match status" value="2"/>
</dbReference>
<name>A0A365P193_9FLAO</name>
<sequence length="264" mass="31080">MLIKNKLRTLLLFLFWSPFFWAQETFVVYFETDKFELTPQESERLQQFLQTENITIQKIIGFCDYRASDAYNQILSEKRAQFVYDLVKNKFSNAIPLEGKGEKFPQNLDLQQNRKVEIHYVAAIPEILEKIEIVEVKKELPTQYQNLKVGDKLVLKNLYFYNRSGVFVPKSRPVVEELLQVLLDNPKLKIEIQGHICCHIGHDPEDIAKVRAFAVYKYLIDNGVAKERLQYKSFGNTQPIHKIPEKNDTERDENRRVEILILEN</sequence>
<reference evidence="4 5" key="1">
    <citation type="submission" date="2018-06" db="EMBL/GenBank/DDBJ databases">
        <title>Flavobacterium tibetense sp. nov., isolated from a wetland YonghuCo on Tibetan Plateau.</title>
        <authorList>
            <person name="Xing P."/>
            <person name="Phurbu D."/>
            <person name="Lu H."/>
        </authorList>
    </citation>
    <scope>NUCLEOTIDE SEQUENCE [LARGE SCALE GENOMIC DNA]</scope>
    <source>
        <strain evidence="4 5">YH5</strain>
    </source>
</reference>
<feature type="domain" description="OmpA-like" evidence="3">
    <location>
        <begin position="149"/>
        <end position="264"/>
    </location>
</feature>
<evidence type="ECO:0000313" key="5">
    <source>
        <dbReference type="Proteomes" id="UP000253319"/>
    </source>
</evidence>
<keyword evidence="2" id="KW-0732">Signal</keyword>
<dbReference type="SUPFAM" id="SSF103088">
    <property type="entry name" value="OmpA-like"/>
    <property type="match status" value="2"/>
</dbReference>
<evidence type="ECO:0000256" key="2">
    <source>
        <dbReference type="SAM" id="SignalP"/>
    </source>
</evidence>
<evidence type="ECO:0000259" key="3">
    <source>
        <dbReference type="PROSITE" id="PS51123"/>
    </source>
</evidence>
<dbReference type="PROSITE" id="PS51123">
    <property type="entry name" value="OMPA_2"/>
    <property type="match status" value="1"/>
</dbReference>
<dbReference type="AlphaFoldDB" id="A0A365P193"/>
<gene>
    <name evidence="4" type="ORF">DPN68_09260</name>
</gene>
<dbReference type="Gene3D" id="3.30.1330.60">
    <property type="entry name" value="OmpA-like domain"/>
    <property type="match status" value="2"/>
</dbReference>
<feature type="chain" id="PRO_5017082040" description="OmpA-like domain-containing protein" evidence="2">
    <location>
        <begin position="23"/>
        <end position="264"/>
    </location>
</feature>
<accession>A0A365P193</accession>
<feature type="signal peptide" evidence="2">
    <location>
        <begin position="1"/>
        <end position="22"/>
    </location>
</feature>
<evidence type="ECO:0000313" key="4">
    <source>
        <dbReference type="EMBL" id="RBA28093.1"/>
    </source>
</evidence>
<dbReference type="InterPro" id="IPR036737">
    <property type="entry name" value="OmpA-like_sf"/>
</dbReference>
<keyword evidence="5" id="KW-1185">Reference proteome</keyword>
<dbReference type="InterPro" id="IPR006665">
    <property type="entry name" value="OmpA-like"/>
</dbReference>
<organism evidence="4 5">
    <name type="scientific">Flavobacterium tibetense</name>
    <dbReference type="NCBI Taxonomy" id="2233533"/>
    <lineage>
        <taxon>Bacteria</taxon>
        <taxon>Pseudomonadati</taxon>
        <taxon>Bacteroidota</taxon>
        <taxon>Flavobacteriia</taxon>
        <taxon>Flavobacteriales</taxon>
        <taxon>Flavobacteriaceae</taxon>
        <taxon>Flavobacterium</taxon>
    </lineage>
</organism>
<dbReference type="EMBL" id="QLST01000010">
    <property type="protein sequence ID" value="RBA28093.1"/>
    <property type="molecule type" value="Genomic_DNA"/>
</dbReference>
<comment type="caution">
    <text evidence="4">The sequence shown here is derived from an EMBL/GenBank/DDBJ whole genome shotgun (WGS) entry which is preliminary data.</text>
</comment>
<keyword evidence="1" id="KW-0472">Membrane</keyword>
<dbReference type="PANTHER" id="PTHR30329">
    <property type="entry name" value="STATOR ELEMENT OF FLAGELLAR MOTOR COMPLEX"/>
    <property type="match status" value="1"/>
</dbReference>
<protein>
    <recommendedName>
        <fullName evidence="3">OmpA-like domain-containing protein</fullName>
    </recommendedName>
</protein>